<evidence type="ECO:0000256" key="4">
    <source>
        <dbReference type="ARBA" id="ARBA00022729"/>
    </source>
</evidence>
<evidence type="ECO:0000256" key="9">
    <source>
        <dbReference type="ARBA" id="ARBA00038393"/>
    </source>
</evidence>
<evidence type="ECO:0000256" key="3">
    <source>
        <dbReference type="ARBA" id="ARBA00022581"/>
    </source>
</evidence>
<feature type="domain" description="Gnk2-homologous" evidence="13">
    <location>
        <begin position="96"/>
        <end position="197"/>
    </location>
</feature>
<dbReference type="FunFam" id="3.30.430.20:FF:000015">
    <property type="entry name" value="Cysteine-rich receptor-like protein kinase 3"/>
    <property type="match status" value="1"/>
</dbReference>
<dbReference type="CDD" id="cd23509">
    <property type="entry name" value="Gnk2-like"/>
    <property type="match status" value="2"/>
</dbReference>
<evidence type="ECO:0000256" key="10">
    <source>
        <dbReference type="ARBA" id="ARBA00047558"/>
    </source>
</evidence>
<evidence type="ECO:0000313" key="15">
    <source>
        <dbReference type="Proteomes" id="UP001141806"/>
    </source>
</evidence>
<dbReference type="InterPro" id="IPR002902">
    <property type="entry name" value="GNK2"/>
</dbReference>
<accession>A0A9Q0H7L5</accession>
<dbReference type="GO" id="GO:0009506">
    <property type="term" value="C:plasmodesma"/>
    <property type="evidence" value="ECO:0007669"/>
    <property type="project" value="UniProtKB-SubCell"/>
</dbReference>
<evidence type="ECO:0000256" key="2">
    <source>
        <dbReference type="ARBA" id="ARBA00022553"/>
    </source>
</evidence>
<keyword evidence="15" id="KW-1185">Reference proteome</keyword>
<dbReference type="Pfam" id="PF01657">
    <property type="entry name" value="Stress-antifung"/>
    <property type="match status" value="2"/>
</dbReference>
<keyword evidence="12" id="KW-1133">Transmembrane helix</keyword>
<feature type="domain" description="Gnk2-homologous" evidence="13">
    <location>
        <begin position="204"/>
        <end position="306"/>
    </location>
</feature>
<dbReference type="GO" id="GO:0005886">
    <property type="term" value="C:plasma membrane"/>
    <property type="evidence" value="ECO:0007669"/>
    <property type="project" value="UniProtKB-SubCell"/>
</dbReference>
<dbReference type="FunFam" id="3.30.430.20:FF:000005">
    <property type="entry name" value="Cysteine-rich receptor-like protein kinase 2"/>
    <property type="match status" value="1"/>
</dbReference>
<organism evidence="14 15">
    <name type="scientific">Protea cynaroides</name>
    <dbReference type="NCBI Taxonomy" id="273540"/>
    <lineage>
        <taxon>Eukaryota</taxon>
        <taxon>Viridiplantae</taxon>
        <taxon>Streptophyta</taxon>
        <taxon>Embryophyta</taxon>
        <taxon>Tracheophyta</taxon>
        <taxon>Spermatophyta</taxon>
        <taxon>Magnoliopsida</taxon>
        <taxon>Proteales</taxon>
        <taxon>Proteaceae</taxon>
        <taxon>Protea</taxon>
    </lineage>
</organism>
<evidence type="ECO:0000259" key="13">
    <source>
        <dbReference type="PROSITE" id="PS51473"/>
    </source>
</evidence>
<keyword evidence="5" id="KW-0677">Repeat</keyword>
<protein>
    <recommendedName>
        <fullName evidence="13">Gnk2-homologous domain-containing protein</fullName>
    </recommendedName>
</protein>
<dbReference type="Proteomes" id="UP001141806">
    <property type="component" value="Unassembled WGS sequence"/>
</dbReference>
<evidence type="ECO:0000256" key="12">
    <source>
        <dbReference type="SAM" id="Phobius"/>
    </source>
</evidence>
<keyword evidence="6" id="KW-0965">Cell junction</keyword>
<name>A0A9Q0H7L5_9MAGN</name>
<comment type="catalytic activity">
    <reaction evidence="11">
        <text>L-threonyl-[protein] + ATP = O-phospho-L-threonyl-[protein] + ADP + H(+)</text>
        <dbReference type="Rhea" id="RHEA:46608"/>
        <dbReference type="Rhea" id="RHEA-COMP:11060"/>
        <dbReference type="Rhea" id="RHEA-COMP:11605"/>
        <dbReference type="ChEBI" id="CHEBI:15378"/>
        <dbReference type="ChEBI" id="CHEBI:30013"/>
        <dbReference type="ChEBI" id="CHEBI:30616"/>
        <dbReference type="ChEBI" id="CHEBI:61977"/>
        <dbReference type="ChEBI" id="CHEBI:456216"/>
    </reaction>
</comment>
<evidence type="ECO:0000256" key="7">
    <source>
        <dbReference type="ARBA" id="ARBA00023157"/>
    </source>
</evidence>
<dbReference type="AlphaFoldDB" id="A0A9Q0H7L5"/>
<keyword evidence="4" id="KW-0732">Signal</keyword>
<comment type="similarity">
    <text evidence="9">Belongs to the cysteine-rich repeat secretory protein family. Plasmodesmata-located proteins (PDLD) subfamily.</text>
</comment>
<evidence type="ECO:0000256" key="6">
    <source>
        <dbReference type="ARBA" id="ARBA00022949"/>
    </source>
</evidence>
<comment type="caution">
    <text evidence="14">The sequence shown here is derived from an EMBL/GenBank/DDBJ whole genome shotgun (WGS) entry which is preliminary data.</text>
</comment>
<evidence type="ECO:0000313" key="14">
    <source>
        <dbReference type="EMBL" id="KAJ4961327.1"/>
    </source>
</evidence>
<sequence length="397" mass="44581">MLRLEIESGKKHACHHNHNDLSQRRRKTKLSVSTDCVAFNLRRRHRTEDLKNMKIVAVVNRGLKLREKNLGVSEAVAFVVFLLSSFLGISLGDPRATIVGLYCNTTYASSSSVLADNFVPAFDNLSSLVNQNGFGTSVGGQGPNAIFALAQCFEDLNSTDCSLCFSEIRTNLPECYPMIGGRIFLDGCFCRYENFSFFNEAIDSQYLKICNYSRNSSLPGKFTQLVNEVVRNVSTEAIGSQGFAVGSVSRSNLSVYALAQCWDNLDSQTCNTCLQAAVSSIISYSPATEGRLLNAGCYLSGSEDLLDYYWFRYWSFATLKWEYDLESQGIFAEVRFYKSLKDVYGSELSIPISQFRLNFSYQELRKATKNFDPSNKLGQAAMELFTRVFFLLEEKLL</sequence>
<keyword evidence="3" id="KW-0945">Host-virus interaction</keyword>
<comment type="catalytic activity">
    <reaction evidence="10">
        <text>L-seryl-[protein] + ATP = O-phospho-L-seryl-[protein] + ADP + H(+)</text>
        <dbReference type="Rhea" id="RHEA:17989"/>
        <dbReference type="Rhea" id="RHEA-COMP:9863"/>
        <dbReference type="Rhea" id="RHEA-COMP:11604"/>
        <dbReference type="ChEBI" id="CHEBI:15378"/>
        <dbReference type="ChEBI" id="CHEBI:29999"/>
        <dbReference type="ChEBI" id="CHEBI:30616"/>
        <dbReference type="ChEBI" id="CHEBI:83421"/>
        <dbReference type="ChEBI" id="CHEBI:456216"/>
    </reaction>
</comment>
<dbReference type="PANTHER" id="PTHR32080">
    <property type="entry name" value="ANTIFUNGAL PROTEIN GINKBILOBIN-2-LIKE"/>
    <property type="match status" value="1"/>
</dbReference>
<gene>
    <name evidence="14" type="ORF">NE237_021237</name>
</gene>
<dbReference type="OrthoDB" id="1908121at2759"/>
<dbReference type="Gene3D" id="3.30.430.20">
    <property type="entry name" value="Gnk2 domain, C-X8-C-X2-C motif"/>
    <property type="match status" value="2"/>
</dbReference>
<proteinExistence type="inferred from homology"/>
<evidence type="ECO:0000256" key="8">
    <source>
        <dbReference type="ARBA" id="ARBA00024184"/>
    </source>
</evidence>
<dbReference type="PANTHER" id="PTHR32080:SF27">
    <property type="entry name" value="OS01G0548750 PROTEIN"/>
    <property type="match status" value="1"/>
</dbReference>
<evidence type="ECO:0000256" key="1">
    <source>
        <dbReference type="ARBA" id="ARBA00004251"/>
    </source>
</evidence>
<dbReference type="EMBL" id="JAMYWD010000009">
    <property type="protein sequence ID" value="KAJ4961327.1"/>
    <property type="molecule type" value="Genomic_DNA"/>
</dbReference>
<reference evidence="14" key="1">
    <citation type="journal article" date="2023" name="Plant J.">
        <title>The genome of the king protea, Protea cynaroides.</title>
        <authorList>
            <person name="Chang J."/>
            <person name="Duong T.A."/>
            <person name="Schoeman C."/>
            <person name="Ma X."/>
            <person name="Roodt D."/>
            <person name="Barker N."/>
            <person name="Li Z."/>
            <person name="Van de Peer Y."/>
            <person name="Mizrachi E."/>
        </authorList>
    </citation>
    <scope>NUCLEOTIDE SEQUENCE</scope>
    <source>
        <tissue evidence="14">Young leaves</tissue>
    </source>
</reference>
<keyword evidence="12" id="KW-0812">Transmembrane</keyword>
<comment type="subcellular location">
    <subcellularLocation>
        <location evidence="8">Cell junction</location>
        <location evidence="8">Plasmodesma</location>
    </subcellularLocation>
    <subcellularLocation>
        <location evidence="1">Cell membrane</location>
        <topology evidence="1">Single-pass type I membrane protein</topology>
    </subcellularLocation>
</comment>
<dbReference type="InterPro" id="IPR051378">
    <property type="entry name" value="Cell2Cell_Antifungal"/>
</dbReference>
<evidence type="ECO:0000256" key="5">
    <source>
        <dbReference type="ARBA" id="ARBA00022737"/>
    </source>
</evidence>
<dbReference type="PROSITE" id="PS51473">
    <property type="entry name" value="GNK2"/>
    <property type="match status" value="2"/>
</dbReference>
<feature type="transmembrane region" description="Helical" evidence="12">
    <location>
        <begin position="70"/>
        <end position="91"/>
    </location>
</feature>
<keyword evidence="12" id="KW-0472">Membrane</keyword>
<evidence type="ECO:0000256" key="11">
    <source>
        <dbReference type="ARBA" id="ARBA00047951"/>
    </source>
</evidence>
<dbReference type="InterPro" id="IPR038408">
    <property type="entry name" value="GNK2_sf"/>
</dbReference>
<keyword evidence="2" id="KW-0597">Phosphoprotein</keyword>
<keyword evidence="7" id="KW-1015">Disulfide bond</keyword>